<dbReference type="RefSeq" id="WP_240538996.1">
    <property type="nucleotide sequence ID" value="NZ_CP117255.1"/>
</dbReference>
<evidence type="ECO:0000259" key="3">
    <source>
        <dbReference type="PROSITE" id="PS50887"/>
    </source>
</evidence>
<accession>A0AAF1K5Q7</accession>
<dbReference type="KEGG" id="rtu:PR017_04365"/>
<reference evidence="4 5" key="1">
    <citation type="journal article" date="2018" name="Sci. Rep.">
        <title>Rhizobium tumorigenes sp. nov., a novel plant tumorigenic bacterium isolated from cane gall tumors on thornless blackberry.</title>
        <authorList>
            <person name="Kuzmanovi N."/>
            <person name="Smalla K."/>
            <person name="Gronow S."/>
            <person name="PuBawska J."/>
        </authorList>
    </citation>
    <scope>NUCLEOTIDE SEQUENCE [LARGE SCALE GENOMIC DNA]</scope>
    <source>
        <strain evidence="4 5">1078</strain>
    </source>
</reference>
<feature type="domain" description="GGDEF" evidence="3">
    <location>
        <begin position="212"/>
        <end position="347"/>
    </location>
</feature>
<dbReference type="SMART" id="SM00267">
    <property type="entry name" value="GGDEF"/>
    <property type="match status" value="1"/>
</dbReference>
<proteinExistence type="predicted"/>
<dbReference type="EMBL" id="CP117255">
    <property type="protein sequence ID" value="WFR96374.1"/>
    <property type="molecule type" value="Genomic_DNA"/>
</dbReference>
<dbReference type="PANTHER" id="PTHR45138:SF9">
    <property type="entry name" value="DIGUANYLATE CYCLASE DGCM-RELATED"/>
    <property type="match status" value="1"/>
</dbReference>
<dbReference type="InterPro" id="IPR000160">
    <property type="entry name" value="GGDEF_dom"/>
</dbReference>
<reference evidence="5" key="2">
    <citation type="journal article" date="2023" name="MicrobiologyOpen">
        <title>Genomics of the tumorigenes clade of the family Rhizobiaceae and description of Rhizobium rhododendri sp. nov.</title>
        <authorList>
            <person name="Kuzmanovic N."/>
            <person name="diCenzo G.C."/>
            <person name="Bunk B."/>
            <person name="Sproeer C."/>
            <person name="Fruehling A."/>
            <person name="Neumann-Schaal M."/>
            <person name="Overmann J."/>
            <person name="Smalla K."/>
        </authorList>
    </citation>
    <scope>NUCLEOTIDE SEQUENCE [LARGE SCALE GENOMIC DNA]</scope>
    <source>
        <strain evidence="5">1078</strain>
    </source>
</reference>
<keyword evidence="5" id="KW-1185">Reference proteome</keyword>
<dbReference type="InterPro" id="IPR029787">
    <property type="entry name" value="Nucleotide_cyclase"/>
</dbReference>
<dbReference type="NCBIfam" id="TIGR00254">
    <property type="entry name" value="GGDEF"/>
    <property type="match status" value="1"/>
</dbReference>
<organism evidence="4 5">
    <name type="scientific">Rhizobium tumorigenes</name>
    <dbReference type="NCBI Taxonomy" id="2041385"/>
    <lineage>
        <taxon>Bacteria</taxon>
        <taxon>Pseudomonadati</taxon>
        <taxon>Pseudomonadota</taxon>
        <taxon>Alphaproteobacteria</taxon>
        <taxon>Hyphomicrobiales</taxon>
        <taxon>Rhizobiaceae</taxon>
        <taxon>Rhizobium/Agrobacterium group</taxon>
        <taxon>Rhizobium</taxon>
    </lineage>
</organism>
<evidence type="ECO:0000256" key="2">
    <source>
        <dbReference type="ARBA" id="ARBA00034247"/>
    </source>
</evidence>
<dbReference type="EC" id="2.7.7.65" evidence="1"/>
<gene>
    <name evidence="4" type="ORF">PR017_04365</name>
</gene>
<dbReference type="InterPro" id="IPR043128">
    <property type="entry name" value="Rev_trsase/Diguanyl_cyclase"/>
</dbReference>
<evidence type="ECO:0000256" key="1">
    <source>
        <dbReference type="ARBA" id="ARBA00012528"/>
    </source>
</evidence>
<dbReference type="InterPro" id="IPR050469">
    <property type="entry name" value="Diguanylate_Cyclase"/>
</dbReference>
<dbReference type="SUPFAM" id="SSF55073">
    <property type="entry name" value="Nucleotide cyclase"/>
    <property type="match status" value="1"/>
</dbReference>
<dbReference type="CDD" id="cd01949">
    <property type="entry name" value="GGDEF"/>
    <property type="match status" value="1"/>
</dbReference>
<dbReference type="AlphaFoldDB" id="A0AAF1K5Q7"/>
<dbReference type="Pfam" id="PF00990">
    <property type="entry name" value="GGDEF"/>
    <property type="match status" value="1"/>
</dbReference>
<dbReference type="Proteomes" id="UP000249499">
    <property type="component" value="Chromosome"/>
</dbReference>
<dbReference type="GO" id="GO:0052621">
    <property type="term" value="F:diguanylate cyclase activity"/>
    <property type="evidence" value="ECO:0007669"/>
    <property type="project" value="UniProtKB-EC"/>
</dbReference>
<evidence type="ECO:0000313" key="4">
    <source>
        <dbReference type="EMBL" id="WFR96374.1"/>
    </source>
</evidence>
<sequence>MKHPTPGAAATSANSMLGPVDLQKVGHAMAKLKVRGLPRNYQLFHEALFGADRSLSNEITMLGSQPSQAMLDEIGLRYRLVSHCGLVAENTQSETARMLRDVAGQLAEGLKHKQSFVQAVETVTQSVNEDPMQSLAAFSAEMDFLNASLTNLMIYETGLTEKLTDQMDRIDTLEKGNAAIRTAVATDRITGLPNQIALINRLIELYEEDSALGIALVMVDIDDFGAFNAKFGPQAANHLLKKLSGLFRKSIKKNDLVVRMTGDDFCFLVTDVNTEGARAIAARLRTSVEETLVYATSDKSDPGRLSISAGIALSTDAPSAAQLMAHAEAALASAQANRRQPIQLFSQDARP</sequence>
<dbReference type="PANTHER" id="PTHR45138">
    <property type="entry name" value="REGULATORY COMPONENTS OF SENSORY TRANSDUCTION SYSTEM"/>
    <property type="match status" value="1"/>
</dbReference>
<dbReference type="Gene3D" id="3.30.70.270">
    <property type="match status" value="1"/>
</dbReference>
<evidence type="ECO:0000313" key="5">
    <source>
        <dbReference type="Proteomes" id="UP000249499"/>
    </source>
</evidence>
<name>A0AAF1K5Q7_9HYPH</name>
<comment type="catalytic activity">
    <reaction evidence="2">
        <text>2 GTP = 3',3'-c-di-GMP + 2 diphosphate</text>
        <dbReference type="Rhea" id="RHEA:24898"/>
        <dbReference type="ChEBI" id="CHEBI:33019"/>
        <dbReference type="ChEBI" id="CHEBI:37565"/>
        <dbReference type="ChEBI" id="CHEBI:58805"/>
        <dbReference type="EC" id="2.7.7.65"/>
    </reaction>
</comment>
<protein>
    <recommendedName>
        <fullName evidence="1">diguanylate cyclase</fullName>
        <ecNumber evidence="1">2.7.7.65</ecNumber>
    </recommendedName>
</protein>
<dbReference type="PROSITE" id="PS50887">
    <property type="entry name" value="GGDEF"/>
    <property type="match status" value="1"/>
</dbReference>